<dbReference type="OrthoDB" id="5521818at2"/>
<evidence type="ECO:0000313" key="2">
    <source>
        <dbReference type="EMBL" id="BAY85229.1"/>
    </source>
</evidence>
<keyword evidence="1" id="KW-0732">Signal</keyword>
<dbReference type="EMBL" id="AP018227">
    <property type="protein sequence ID" value="BAY85229.1"/>
    <property type="molecule type" value="Genomic_DNA"/>
</dbReference>
<sequence>MKRFDAIAIISTGIVSSLLTLSLRAAPASAKVENSISNTRQERTLPVQENSKYQPVVFTADVSSDNIGNKIGENTTILGLAAIGAGTAGLLWSLNRQNPNLSSQSAYNQSQISIEQANPRLRKELLRLVGGDSRTANRLISGIKQSHPGKSLNWVVEKVIYDLERDR</sequence>
<feature type="chain" id="PRO_5013300774" evidence="1">
    <location>
        <begin position="31"/>
        <end position="167"/>
    </location>
</feature>
<dbReference type="AlphaFoldDB" id="A0A1Z4LVE0"/>
<keyword evidence="3" id="KW-1185">Reference proteome</keyword>
<accession>A0A1Z4LVE0</accession>
<gene>
    <name evidence="2" type="ORF">NIES267_47280</name>
</gene>
<dbReference type="Proteomes" id="UP000218418">
    <property type="component" value="Chromosome"/>
</dbReference>
<evidence type="ECO:0000256" key="1">
    <source>
        <dbReference type="SAM" id="SignalP"/>
    </source>
</evidence>
<evidence type="ECO:0000313" key="3">
    <source>
        <dbReference type="Proteomes" id="UP000218418"/>
    </source>
</evidence>
<reference evidence="2 3" key="1">
    <citation type="submission" date="2017-06" db="EMBL/GenBank/DDBJ databases">
        <title>Genome sequencing of cyanobaciteial culture collection at National Institute for Environmental Studies (NIES).</title>
        <authorList>
            <person name="Hirose Y."/>
            <person name="Shimura Y."/>
            <person name="Fujisawa T."/>
            <person name="Nakamura Y."/>
            <person name="Kawachi M."/>
        </authorList>
    </citation>
    <scope>NUCLEOTIDE SEQUENCE [LARGE SCALE GENOMIC DNA]</scope>
    <source>
        <strain evidence="2 3">NIES-267</strain>
    </source>
</reference>
<name>A0A1Z4LVE0_9CYAN</name>
<protein>
    <submittedName>
        <fullName evidence="2">Uncharacterized protein</fullName>
    </submittedName>
</protein>
<organism evidence="2 3">
    <name type="scientific">Calothrix parasitica NIES-267</name>
    <dbReference type="NCBI Taxonomy" id="1973488"/>
    <lineage>
        <taxon>Bacteria</taxon>
        <taxon>Bacillati</taxon>
        <taxon>Cyanobacteriota</taxon>
        <taxon>Cyanophyceae</taxon>
        <taxon>Nostocales</taxon>
        <taxon>Calotrichaceae</taxon>
        <taxon>Calothrix</taxon>
    </lineage>
</organism>
<feature type="signal peptide" evidence="1">
    <location>
        <begin position="1"/>
        <end position="30"/>
    </location>
</feature>
<proteinExistence type="predicted"/>